<evidence type="ECO:0000259" key="3">
    <source>
        <dbReference type="Pfam" id="PF24924"/>
    </source>
</evidence>
<feature type="coiled-coil region" evidence="1">
    <location>
        <begin position="269"/>
        <end position="313"/>
    </location>
</feature>
<evidence type="ECO:0000256" key="2">
    <source>
        <dbReference type="SAM" id="MobiDB-lite"/>
    </source>
</evidence>
<reference evidence="4 5" key="1">
    <citation type="journal article" date="2019" name="Genome Biol. Evol.">
        <title>Insights into the evolution of the New World diploid cottons (Gossypium, subgenus Houzingenia) based on genome sequencing.</title>
        <authorList>
            <person name="Grover C.E."/>
            <person name="Arick M.A. 2nd"/>
            <person name="Thrash A."/>
            <person name="Conover J.L."/>
            <person name="Sanders W.S."/>
            <person name="Peterson D.G."/>
            <person name="Frelichowski J.E."/>
            <person name="Scheffler J.A."/>
            <person name="Scheffler B.E."/>
            <person name="Wendel J.F."/>
        </authorList>
    </citation>
    <scope>NUCLEOTIDE SEQUENCE [LARGE SCALE GENOMIC DNA]</scope>
    <source>
        <strain evidence="4">57</strain>
        <tissue evidence="4">Leaf</tissue>
    </source>
</reference>
<dbReference type="Proteomes" id="UP000593573">
    <property type="component" value="Unassembled WGS sequence"/>
</dbReference>
<dbReference type="EMBL" id="JABFAB010239886">
    <property type="protein sequence ID" value="MBA0671203.1"/>
    <property type="molecule type" value="Genomic_DNA"/>
</dbReference>
<proteinExistence type="predicted"/>
<feature type="compositionally biased region" description="Polar residues" evidence="2">
    <location>
        <begin position="14"/>
        <end position="26"/>
    </location>
</feature>
<dbReference type="OrthoDB" id="993601at2759"/>
<evidence type="ECO:0000313" key="4">
    <source>
        <dbReference type="EMBL" id="MBA0671203.1"/>
    </source>
</evidence>
<feature type="domain" description="DUF7745" evidence="3">
    <location>
        <begin position="37"/>
        <end position="124"/>
    </location>
</feature>
<dbReference type="PANTHER" id="PTHR48200">
    <property type="entry name" value="PROTEIN, PUTATIVE-RELATED"/>
    <property type="match status" value="1"/>
</dbReference>
<sequence>MENRFLDKVEDNAAAQTWSESTQQGKGDSLDEGYVSKLWDFTRISVTQNSLQELKEIWDHCFTFGGADLVPTVEEYMALLYCSKIQANRVYSRAVNVPTFLKKLVKITGMRKQWVAAWIKQKGDSKFVFPKALEHVDEAVIDLFDRLDKEVTPVPAILAETFRSLNEYRRAGKKDKAEGDLDSLKTDYKRLHCSIKAAGMGKTSEQWCQEIQEEKIEADIWERKFQVAQMRNETLEKSLSESQNERGELKPRVAELEKILYQYRNRNFVMELRASLDRIEQMKRRVEELEMALQNCEMRIEFLEASEERKKEQLLYC</sequence>
<dbReference type="InterPro" id="IPR056647">
    <property type="entry name" value="DUF7745"/>
</dbReference>
<accession>A0A7J8W8F1</accession>
<keyword evidence="5" id="KW-1185">Reference proteome</keyword>
<feature type="compositionally biased region" description="Basic and acidic residues" evidence="2">
    <location>
        <begin position="1"/>
        <end position="11"/>
    </location>
</feature>
<dbReference type="Pfam" id="PF24924">
    <property type="entry name" value="DUF7745"/>
    <property type="match status" value="1"/>
</dbReference>
<dbReference type="PANTHER" id="PTHR48200:SF1">
    <property type="entry name" value="AMINOTRANSFERASE-LIKE PLANT MOBILE DOMAIN-CONTAINING PROTEIN"/>
    <property type="match status" value="1"/>
</dbReference>
<evidence type="ECO:0000313" key="5">
    <source>
        <dbReference type="Proteomes" id="UP000593573"/>
    </source>
</evidence>
<comment type="caution">
    <text evidence="4">The sequence shown here is derived from an EMBL/GenBank/DDBJ whole genome shotgun (WGS) entry which is preliminary data.</text>
</comment>
<keyword evidence="1" id="KW-0175">Coiled coil</keyword>
<evidence type="ECO:0000256" key="1">
    <source>
        <dbReference type="SAM" id="Coils"/>
    </source>
</evidence>
<organism evidence="4 5">
    <name type="scientific">Gossypium klotzschianum</name>
    <dbReference type="NCBI Taxonomy" id="34286"/>
    <lineage>
        <taxon>Eukaryota</taxon>
        <taxon>Viridiplantae</taxon>
        <taxon>Streptophyta</taxon>
        <taxon>Embryophyta</taxon>
        <taxon>Tracheophyta</taxon>
        <taxon>Spermatophyta</taxon>
        <taxon>Magnoliopsida</taxon>
        <taxon>eudicotyledons</taxon>
        <taxon>Gunneridae</taxon>
        <taxon>Pentapetalae</taxon>
        <taxon>rosids</taxon>
        <taxon>malvids</taxon>
        <taxon>Malvales</taxon>
        <taxon>Malvaceae</taxon>
        <taxon>Malvoideae</taxon>
        <taxon>Gossypium</taxon>
    </lineage>
</organism>
<name>A0A7J8W8F1_9ROSI</name>
<protein>
    <recommendedName>
        <fullName evidence="3">DUF7745 domain-containing protein</fullName>
    </recommendedName>
</protein>
<gene>
    <name evidence="4" type="ORF">Goklo_025090</name>
</gene>
<feature type="region of interest" description="Disordered" evidence="2">
    <location>
        <begin position="1"/>
        <end position="29"/>
    </location>
</feature>
<dbReference type="AlphaFoldDB" id="A0A7J8W8F1"/>